<organism evidence="3 4">
    <name type="scientific">Limnofasciculus baicalensis BBK-W-15</name>
    <dbReference type="NCBI Taxonomy" id="2699891"/>
    <lineage>
        <taxon>Bacteria</taxon>
        <taxon>Bacillati</taxon>
        <taxon>Cyanobacteriota</taxon>
        <taxon>Cyanophyceae</taxon>
        <taxon>Coleofasciculales</taxon>
        <taxon>Coleofasciculaceae</taxon>
        <taxon>Limnofasciculus</taxon>
        <taxon>Limnofasciculus baicalensis</taxon>
    </lineage>
</organism>
<protein>
    <submittedName>
        <fullName evidence="3">ABC transporter permease subunit</fullName>
    </submittedName>
</protein>
<gene>
    <name evidence="3" type="ORF">NJ959_16705</name>
</gene>
<comment type="caution">
    <text evidence="3">The sequence shown here is derived from an EMBL/GenBank/DDBJ whole genome shotgun (WGS) entry which is preliminary data.</text>
</comment>
<feature type="transmembrane region" description="Helical" evidence="2">
    <location>
        <begin position="575"/>
        <end position="598"/>
    </location>
</feature>
<evidence type="ECO:0000256" key="2">
    <source>
        <dbReference type="SAM" id="Phobius"/>
    </source>
</evidence>
<keyword evidence="4" id="KW-1185">Reference proteome</keyword>
<keyword evidence="2" id="KW-1133">Transmembrane helix</keyword>
<proteinExistence type="predicted"/>
<evidence type="ECO:0000256" key="1">
    <source>
        <dbReference type="SAM" id="Coils"/>
    </source>
</evidence>
<dbReference type="RefSeq" id="WP_254012841.1">
    <property type="nucleotide sequence ID" value="NZ_JAMZMM010000166.1"/>
</dbReference>
<feature type="transmembrane region" description="Helical" evidence="2">
    <location>
        <begin position="237"/>
        <end position="260"/>
    </location>
</feature>
<feature type="transmembrane region" description="Helical" evidence="2">
    <location>
        <begin position="535"/>
        <end position="555"/>
    </location>
</feature>
<feature type="transmembrane region" description="Helical" evidence="2">
    <location>
        <begin position="205"/>
        <end position="225"/>
    </location>
</feature>
<feature type="transmembrane region" description="Helical" evidence="2">
    <location>
        <begin position="153"/>
        <end position="174"/>
    </location>
</feature>
<sequence length="620" mass="69670">MFVGLMDRVGDWNPQLLREVKGRWHVRNVAIAVVGSLLGYLFIFFYGVSQFNRFLIGSYYVSVQEPFCRLRDASLSAQKQLTQLQEKYQQLQAQFARYSGVKDFDAAKIRDIKEQIDLVKGKMVDLQAIFNPYECPKDQVDMALWWQTLYTKMFGWVGVTVLFVLLVVGTYMLISNLAREEREGTLNFIRFSPQSASSILVGKLLGVPILLYLAAALMVPAHLWLGLSAKMPLLEILSFWTVLAAGCVFFYSAALLFAFICPWLGGFQSWLASGAVFLFLCLANNKGIELNPGDWLNLFSPSVVLPYLFNRIELSYGSFPFNHNDIQHLQWFNLPVGMAGISLAVFAIFNYALWTGWIWQSLNRCFHNPNITIVSKRQSYWLVACFAVELLGFAVQDPSHYLTAESSYSAMEGIYYINIFNFLLFVSLIAILSPHRQTLQDWARYLRESGSQGKGFWHSPLVKDLLVGEKSPAVVAIGINLAIATTPFLVLILLWPGGIAKIDLLFGLAFSISLVMICATFVQIMLMMKTPKRSVWTTTMVAATFALPPIILGIAQLDPAKYPTIWIFSTFPWVGIEYAGATAAFMAFIVQLGVLGLLNIQLTRKLKKAGESQTKALLSH</sequence>
<feature type="transmembrane region" description="Helical" evidence="2">
    <location>
        <begin position="473"/>
        <end position="498"/>
    </location>
</feature>
<feature type="transmembrane region" description="Helical" evidence="2">
    <location>
        <begin position="504"/>
        <end position="528"/>
    </location>
</feature>
<feature type="coiled-coil region" evidence="1">
    <location>
        <begin position="74"/>
        <end position="101"/>
    </location>
</feature>
<feature type="transmembrane region" description="Helical" evidence="2">
    <location>
        <begin position="332"/>
        <end position="359"/>
    </location>
</feature>
<dbReference type="Proteomes" id="UP001204953">
    <property type="component" value="Unassembled WGS sequence"/>
</dbReference>
<feature type="transmembrane region" description="Helical" evidence="2">
    <location>
        <begin position="29"/>
        <end position="48"/>
    </location>
</feature>
<feature type="transmembrane region" description="Helical" evidence="2">
    <location>
        <begin position="415"/>
        <end position="434"/>
    </location>
</feature>
<accession>A0AAE3GTK1</accession>
<feature type="transmembrane region" description="Helical" evidence="2">
    <location>
        <begin position="379"/>
        <end position="395"/>
    </location>
</feature>
<evidence type="ECO:0000313" key="3">
    <source>
        <dbReference type="EMBL" id="MCP2730074.1"/>
    </source>
</evidence>
<reference evidence="3" key="1">
    <citation type="submission" date="2022-06" db="EMBL/GenBank/DDBJ databases">
        <title>New cyanobacteria of genus Symplocastrum in benthos of Lake Baikal.</title>
        <authorList>
            <person name="Sorokovikova E."/>
            <person name="Tikhonova I."/>
            <person name="Krasnopeev A."/>
            <person name="Evseev P."/>
            <person name="Gladkikh A."/>
            <person name="Belykh O."/>
        </authorList>
    </citation>
    <scope>NUCLEOTIDE SEQUENCE</scope>
    <source>
        <strain evidence="3">BBK-W-15</strain>
    </source>
</reference>
<dbReference type="EMBL" id="JAMZMM010000166">
    <property type="protein sequence ID" value="MCP2730074.1"/>
    <property type="molecule type" value="Genomic_DNA"/>
</dbReference>
<feature type="transmembrane region" description="Helical" evidence="2">
    <location>
        <begin position="266"/>
        <end position="283"/>
    </location>
</feature>
<evidence type="ECO:0000313" key="4">
    <source>
        <dbReference type="Proteomes" id="UP001204953"/>
    </source>
</evidence>
<name>A0AAE3GTK1_9CYAN</name>
<keyword evidence="1" id="KW-0175">Coiled coil</keyword>
<dbReference type="AlphaFoldDB" id="A0AAE3GTK1"/>
<keyword evidence="2" id="KW-0472">Membrane</keyword>
<keyword evidence="2" id="KW-0812">Transmembrane</keyword>